<evidence type="ECO:0000313" key="2">
    <source>
        <dbReference type="EMBL" id="KAH7161239.1"/>
    </source>
</evidence>
<evidence type="ECO:0000313" key="3">
    <source>
        <dbReference type="Proteomes" id="UP000738349"/>
    </source>
</evidence>
<evidence type="ECO:0000256" key="1">
    <source>
        <dbReference type="SAM" id="MobiDB-lite"/>
    </source>
</evidence>
<gene>
    <name evidence="2" type="ORF">EDB81DRAFT_784199</name>
</gene>
<name>A0A9P9FGH2_9HYPO</name>
<sequence>MLCISSLVFFGSRCRYLRSGVSRRFDGPEVASTCSMQSCCGRSLRHSLNGANPVRVFCVYRFLLPCVRSFRPNAHIGAKSFNSSLCVAGCTTVFSSTRLAAAKNLKQQPRNSQATAKKQGPLPEPQNWAVQKGQNATARNHSPRDRETSPVRPQGPSRTPVRRRPGETKWSAGVLARCR</sequence>
<organism evidence="2 3">
    <name type="scientific">Dactylonectria macrodidyma</name>
    <dbReference type="NCBI Taxonomy" id="307937"/>
    <lineage>
        <taxon>Eukaryota</taxon>
        <taxon>Fungi</taxon>
        <taxon>Dikarya</taxon>
        <taxon>Ascomycota</taxon>
        <taxon>Pezizomycotina</taxon>
        <taxon>Sordariomycetes</taxon>
        <taxon>Hypocreomycetidae</taxon>
        <taxon>Hypocreales</taxon>
        <taxon>Nectriaceae</taxon>
        <taxon>Dactylonectria</taxon>
    </lineage>
</organism>
<feature type="region of interest" description="Disordered" evidence="1">
    <location>
        <begin position="104"/>
        <end position="179"/>
    </location>
</feature>
<reference evidence="2" key="1">
    <citation type="journal article" date="2021" name="Nat. Commun.">
        <title>Genetic determinants of endophytism in the Arabidopsis root mycobiome.</title>
        <authorList>
            <person name="Mesny F."/>
            <person name="Miyauchi S."/>
            <person name="Thiergart T."/>
            <person name="Pickel B."/>
            <person name="Atanasova L."/>
            <person name="Karlsson M."/>
            <person name="Huettel B."/>
            <person name="Barry K.W."/>
            <person name="Haridas S."/>
            <person name="Chen C."/>
            <person name="Bauer D."/>
            <person name="Andreopoulos W."/>
            <person name="Pangilinan J."/>
            <person name="LaButti K."/>
            <person name="Riley R."/>
            <person name="Lipzen A."/>
            <person name="Clum A."/>
            <person name="Drula E."/>
            <person name="Henrissat B."/>
            <person name="Kohler A."/>
            <person name="Grigoriev I.V."/>
            <person name="Martin F.M."/>
            <person name="Hacquard S."/>
        </authorList>
    </citation>
    <scope>NUCLEOTIDE SEQUENCE</scope>
    <source>
        <strain evidence="2">MPI-CAGE-AT-0147</strain>
    </source>
</reference>
<comment type="caution">
    <text evidence="2">The sequence shown here is derived from an EMBL/GenBank/DDBJ whole genome shotgun (WGS) entry which is preliminary data.</text>
</comment>
<keyword evidence="3" id="KW-1185">Reference proteome</keyword>
<protein>
    <submittedName>
        <fullName evidence="2">Uncharacterized protein</fullName>
    </submittedName>
</protein>
<dbReference type="AlphaFoldDB" id="A0A9P9FGH2"/>
<feature type="compositionally biased region" description="Polar residues" evidence="1">
    <location>
        <begin position="105"/>
        <end position="116"/>
    </location>
</feature>
<feature type="compositionally biased region" description="Polar residues" evidence="1">
    <location>
        <begin position="128"/>
        <end position="140"/>
    </location>
</feature>
<accession>A0A9P9FGH2</accession>
<proteinExistence type="predicted"/>
<dbReference type="Proteomes" id="UP000738349">
    <property type="component" value="Unassembled WGS sequence"/>
</dbReference>
<dbReference type="EMBL" id="JAGMUV010000004">
    <property type="protein sequence ID" value="KAH7161239.1"/>
    <property type="molecule type" value="Genomic_DNA"/>
</dbReference>